<evidence type="ECO:0000256" key="5">
    <source>
        <dbReference type="ARBA" id="ARBA00023242"/>
    </source>
</evidence>
<evidence type="ECO:0000256" key="2">
    <source>
        <dbReference type="ARBA" id="ARBA00023015"/>
    </source>
</evidence>
<dbReference type="Gene3D" id="4.10.280.10">
    <property type="entry name" value="Helix-loop-helix DNA-binding domain"/>
    <property type="match status" value="1"/>
</dbReference>
<keyword evidence="5" id="KW-0539">Nucleus</keyword>
<accession>A0A9P8CZZ2</accession>
<comment type="caution">
    <text evidence="9">The sequence shown here is derived from an EMBL/GenBank/DDBJ whole genome shotgun (WGS) entry which is preliminary data.</text>
</comment>
<evidence type="ECO:0000256" key="4">
    <source>
        <dbReference type="ARBA" id="ARBA00023163"/>
    </source>
</evidence>
<organism evidence="9 10">
    <name type="scientific">Mortierella alpina</name>
    <name type="common">Oleaginous fungus</name>
    <name type="synonym">Mortierella renispora</name>
    <dbReference type="NCBI Taxonomy" id="64518"/>
    <lineage>
        <taxon>Eukaryota</taxon>
        <taxon>Fungi</taxon>
        <taxon>Fungi incertae sedis</taxon>
        <taxon>Mucoromycota</taxon>
        <taxon>Mortierellomycotina</taxon>
        <taxon>Mortierellomycetes</taxon>
        <taxon>Mortierellales</taxon>
        <taxon>Mortierellaceae</taxon>
        <taxon>Mortierella</taxon>
    </lineage>
</organism>
<evidence type="ECO:0000256" key="7">
    <source>
        <dbReference type="SAM" id="MobiDB-lite"/>
    </source>
</evidence>
<keyword evidence="6" id="KW-0175">Coiled coil</keyword>
<proteinExistence type="predicted"/>
<reference evidence="9" key="1">
    <citation type="submission" date="2021-07" db="EMBL/GenBank/DDBJ databases">
        <title>Draft genome of Mortierella alpina, strain LL118, isolated from an aspen leaf litter sample.</title>
        <authorList>
            <person name="Yang S."/>
            <person name="Vinatzer B.A."/>
        </authorList>
    </citation>
    <scope>NUCLEOTIDE SEQUENCE</scope>
    <source>
        <strain evidence="9">LL118</strain>
    </source>
</reference>
<feature type="coiled-coil region" evidence="6">
    <location>
        <begin position="160"/>
        <end position="187"/>
    </location>
</feature>
<keyword evidence="4" id="KW-0804">Transcription</keyword>
<feature type="region of interest" description="Disordered" evidence="7">
    <location>
        <begin position="322"/>
        <end position="550"/>
    </location>
</feature>
<dbReference type="InterPro" id="IPR036638">
    <property type="entry name" value="HLH_DNA-bd_sf"/>
</dbReference>
<dbReference type="PANTHER" id="PTHR15741:SF27">
    <property type="entry name" value="TRANSCRIPTION FACTOR AP-4"/>
    <property type="match status" value="1"/>
</dbReference>
<dbReference type="GO" id="GO:0005634">
    <property type="term" value="C:nucleus"/>
    <property type="evidence" value="ECO:0007669"/>
    <property type="project" value="UniProtKB-SubCell"/>
</dbReference>
<dbReference type="EMBL" id="JAIFTL010000258">
    <property type="protein sequence ID" value="KAG9320785.1"/>
    <property type="molecule type" value="Genomic_DNA"/>
</dbReference>
<dbReference type="Pfam" id="PF00010">
    <property type="entry name" value="HLH"/>
    <property type="match status" value="1"/>
</dbReference>
<protein>
    <recommendedName>
        <fullName evidence="8">BHLH domain-containing protein</fullName>
    </recommendedName>
</protein>
<comment type="subcellular location">
    <subcellularLocation>
        <location evidence="1">Nucleus</location>
    </subcellularLocation>
</comment>
<dbReference type="Proteomes" id="UP000717515">
    <property type="component" value="Unassembled WGS sequence"/>
</dbReference>
<name>A0A9P8CZZ2_MORAP</name>
<feature type="compositionally biased region" description="Low complexity" evidence="7">
    <location>
        <begin position="373"/>
        <end position="484"/>
    </location>
</feature>
<dbReference type="GO" id="GO:0046983">
    <property type="term" value="F:protein dimerization activity"/>
    <property type="evidence" value="ECO:0007669"/>
    <property type="project" value="InterPro"/>
</dbReference>
<feature type="compositionally biased region" description="Polar residues" evidence="7">
    <location>
        <begin position="249"/>
        <end position="259"/>
    </location>
</feature>
<feature type="region of interest" description="Disordered" evidence="7">
    <location>
        <begin position="207"/>
        <end position="307"/>
    </location>
</feature>
<evidence type="ECO:0000313" key="10">
    <source>
        <dbReference type="Proteomes" id="UP000717515"/>
    </source>
</evidence>
<dbReference type="PANTHER" id="PTHR15741">
    <property type="entry name" value="BASIC HELIX-LOOP-HELIX ZIP TRANSCRIPTION FACTOR"/>
    <property type="match status" value="1"/>
</dbReference>
<dbReference type="GO" id="GO:0000981">
    <property type="term" value="F:DNA-binding transcription factor activity, RNA polymerase II-specific"/>
    <property type="evidence" value="ECO:0007669"/>
    <property type="project" value="TreeGrafter"/>
</dbReference>
<evidence type="ECO:0000256" key="3">
    <source>
        <dbReference type="ARBA" id="ARBA00023125"/>
    </source>
</evidence>
<dbReference type="PROSITE" id="PS50888">
    <property type="entry name" value="BHLH"/>
    <property type="match status" value="1"/>
</dbReference>
<evidence type="ECO:0000259" key="8">
    <source>
        <dbReference type="PROSITE" id="PS50888"/>
    </source>
</evidence>
<evidence type="ECO:0000256" key="6">
    <source>
        <dbReference type="SAM" id="Coils"/>
    </source>
</evidence>
<evidence type="ECO:0000313" key="9">
    <source>
        <dbReference type="EMBL" id="KAG9320785.1"/>
    </source>
</evidence>
<gene>
    <name evidence="9" type="ORF">KVV02_005059</name>
</gene>
<feature type="region of interest" description="Disordered" evidence="7">
    <location>
        <begin position="30"/>
        <end position="66"/>
    </location>
</feature>
<feature type="domain" description="BHLH" evidence="8">
    <location>
        <begin position="116"/>
        <end position="170"/>
    </location>
</feature>
<feature type="region of interest" description="Disordered" evidence="7">
    <location>
        <begin position="1"/>
        <end position="20"/>
    </location>
</feature>
<sequence>MVIKAHNPKPSFYVSPPPASLQSVIPASTKAEALESKKKKPYTKKDVAPTAARPTGKSTSKSQSIKGERMTFELDDVLRKYSPEQFKTCEAYDVGGINILNKKPVDSKTALDKIKRRREVHNRVERRRRDCINQLIDELTSLLPKEDADSMSKCHRVNVLRAAVAHIQNLTHQNENLNQQLEAIQTGQPMPPPAIITTLAPIMGFEEEEDDDDTQSQRSYISEASPSPSYTTQAPRSPISPLSAGYYSPSASPRLSGSRQDAVPYSEESRRPTTHLAPFQPSDAATVSGSSRPSSPSPSLPSLSDMSMNLPTIPVIIEPSEQLQTTSPTDSTSNNSAAGSHARRLNRQTLPRLQLVPPPFHHRRSSSGGSGHHNGPPSSPSHQGQDSLTSPASTYSGYSSPSGPWSSSSSTFGPFSTSSSTGPLSSYGVPSPRSPGYSPYGPSSPYSPYGSSTSLMPTSSVTNSHSLVPSSSSPMPPRSSGLSPWGAPSTGHADSTGECGSHTAGHVSEPSQEEWRSARGSPLYHHQHQYHPPYGSEQPQRRVSQEYPST</sequence>
<feature type="compositionally biased region" description="Polar residues" evidence="7">
    <location>
        <begin position="216"/>
        <end position="235"/>
    </location>
</feature>
<dbReference type="AlphaFoldDB" id="A0A9P8CZZ2"/>
<feature type="compositionally biased region" description="Low complexity" evidence="7">
    <location>
        <begin position="325"/>
        <end position="336"/>
    </location>
</feature>
<feature type="compositionally biased region" description="Polar residues" evidence="7">
    <location>
        <begin position="56"/>
        <end position="65"/>
    </location>
</feature>
<keyword evidence="2" id="KW-0805">Transcription regulation</keyword>
<dbReference type="SMART" id="SM00353">
    <property type="entry name" value="HLH"/>
    <property type="match status" value="1"/>
</dbReference>
<keyword evidence="3" id="KW-0238">DNA-binding</keyword>
<dbReference type="InterPro" id="IPR011598">
    <property type="entry name" value="bHLH_dom"/>
</dbReference>
<evidence type="ECO:0000256" key="1">
    <source>
        <dbReference type="ARBA" id="ARBA00004123"/>
    </source>
</evidence>
<dbReference type="InterPro" id="IPR052207">
    <property type="entry name" value="Max-like/E-box_TFs"/>
</dbReference>
<dbReference type="GO" id="GO:0000978">
    <property type="term" value="F:RNA polymerase II cis-regulatory region sequence-specific DNA binding"/>
    <property type="evidence" value="ECO:0007669"/>
    <property type="project" value="TreeGrafter"/>
</dbReference>
<dbReference type="SUPFAM" id="SSF47459">
    <property type="entry name" value="HLH, helix-loop-helix DNA-binding domain"/>
    <property type="match status" value="1"/>
</dbReference>